<feature type="domain" description="T-SNARE coiled-coil homology" evidence="11">
    <location>
        <begin position="642"/>
        <end position="687"/>
    </location>
</feature>
<dbReference type="PANTHER" id="PTHR43531:SF14">
    <property type="entry name" value="METHYL-ACCEPTING CHEMOTAXIS PROTEIN I-RELATED"/>
    <property type="match status" value="1"/>
</dbReference>
<feature type="transmembrane region" description="Helical" evidence="8">
    <location>
        <begin position="181"/>
        <end position="201"/>
    </location>
</feature>
<keyword evidence="8" id="KW-1133">Transmembrane helix</keyword>
<comment type="similarity">
    <text evidence="4">Belongs to the methyl-accepting chemotaxis (MCP) protein family.</text>
</comment>
<feature type="region of interest" description="Disordered" evidence="7">
    <location>
        <begin position="487"/>
        <end position="555"/>
    </location>
</feature>
<dbReference type="PROSITE" id="PS50112">
    <property type="entry name" value="PAS"/>
    <property type="match status" value="1"/>
</dbReference>
<evidence type="ECO:0000256" key="5">
    <source>
        <dbReference type="PROSITE-ProRule" id="PRU00284"/>
    </source>
</evidence>
<keyword evidence="14" id="KW-1185">Reference proteome</keyword>
<dbReference type="GO" id="GO:0004888">
    <property type="term" value="F:transmembrane signaling receptor activity"/>
    <property type="evidence" value="ECO:0007669"/>
    <property type="project" value="TreeGrafter"/>
</dbReference>
<evidence type="ECO:0000256" key="1">
    <source>
        <dbReference type="ARBA" id="ARBA00004370"/>
    </source>
</evidence>
<dbReference type="InterPro" id="IPR004089">
    <property type="entry name" value="MCPsignal_dom"/>
</dbReference>
<feature type="coiled-coil region" evidence="6">
    <location>
        <begin position="683"/>
        <end position="718"/>
    </location>
</feature>
<dbReference type="EMBL" id="CP000155">
    <property type="protein sequence ID" value="ABC27367.1"/>
    <property type="molecule type" value="Genomic_DNA"/>
</dbReference>
<evidence type="ECO:0000259" key="9">
    <source>
        <dbReference type="PROSITE" id="PS50111"/>
    </source>
</evidence>
<feature type="domain" description="Methyl-accepting transducer" evidence="9">
    <location>
        <begin position="483"/>
        <end position="712"/>
    </location>
</feature>
<comment type="subcellular location">
    <subcellularLocation>
        <location evidence="1">Membrane</location>
    </subcellularLocation>
</comment>
<dbReference type="GO" id="GO:0006935">
    <property type="term" value="P:chemotaxis"/>
    <property type="evidence" value="ECO:0007669"/>
    <property type="project" value="TreeGrafter"/>
</dbReference>
<evidence type="ECO:0000256" key="4">
    <source>
        <dbReference type="ARBA" id="ARBA00029447"/>
    </source>
</evidence>
<dbReference type="STRING" id="349521.HCH_00457"/>
<dbReference type="Pfam" id="PF13188">
    <property type="entry name" value="PAS_8"/>
    <property type="match status" value="1"/>
</dbReference>
<feature type="domain" description="PAS" evidence="10">
    <location>
        <begin position="264"/>
        <end position="299"/>
    </location>
</feature>
<feature type="compositionally biased region" description="Polar residues" evidence="7">
    <location>
        <begin position="487"/>
        <end position="548"/>
    </location>
</feature>
<dbReference type="FunFam" id="1.10.287.950:FF:000001">
    <property type="entry name" value="Methyl-accepting chemotaxis sensory transducer"/>
    <property type="match status" value="1"/>
</dbReference>
<dbReference type="PROSITE" id="PS50111">
    <property type="entry name" value="CHEMOTAXIS_TRANSDUC_2"/>
    <property type="match status" value="1"/>
</dbReference>
<evidence type="ECO:0000256" key="3">
    <source>
        <dbReference type="ARBA" id="ARBA00023224"/>
    </source>
</evidence>
<feature type="transmembrane region" description="Helical" evidence="8">
    <location>
        <begin position="6"/>
        <end position="27"/>
    </location>
</feature>
<dbReference type="Gene3D" id="3.30.450.20">
    <property type="entry name" value="PAS domain"/>
    <property type="match status" value="1"/>
</dbReference>
<dbReference type="Proteomes" id="UP000000238">
    <property type="component" value="Chromosome"/>
</dbReference>
<evidence type="ECO:0000256" key="6">
    <source>
        <dbReference type="SAM" id="Coils"/>
    </source>
</evidence>
<dbReference type="InterPro" id="IPR000727">
    <property type="entry name" value="T_SNARE_dom"/>
</dbReference>
<protein>
    <submittedName>
        <fullName evidence="13">Methyl-accepting chemotaxis protein</fullName>
    </submittedName>
</protein>
<evidence type="ECO:0000313" key="14">
    <source>
        <dbReference type="Proteomes" id="UP000000238"/>
    </source>
</evidence>
<feature type="compositionally biased region" description="Low complexity" evidence="7">
    <location>
        <begin position="745"/>
        <end position="758"/>
    </location>
</feature>
<dbReference type="KEGG" id="hch:HCH_00457"/>
<dbReference type="GO" id="GO:0007165">
    <property type="term" value="P:signal transduction"/>
    <property type="evidence" value="ECO:0007669"/>
    <property type="project" value="UniProtKB-KW"/>
</dbReference>
<sequence>MTLKRTLWLAGVAVIAIFAVIVMVLVVQNRSTVSNQEQVERLTEVVRVMGNLDMRREGVRGATYNYAYGVETANQPVQEEARRDYANFETAIRRNVEAVVNTHVSEKVSDAMKAAIPSVDAFLAAANQVMQSGDVATLHAKTPVFAREFDALETRTLAMKDLLKAERDSILQGNRQEISTAFATVLGIVCVGLTIIGVGLWRFGHNLLSTLGEEPAVLENAAVTISAGDLEAQMTQAGGVYGKLREMRDELKQRIEQDRQQLIITTRLKQAIETTSTALMVADENFNIVYANPAVKRVLKDAEVQIKKKLPHFNADKMEGVCIDSFHRDPSHQHRLLRELRRPYDASLQLGDAYFDLTAGAIRNEAGEILGFVVEWRDMTVQVNTEREVQRIVESARRGDLSLKVELEGKKGFFLSLGEGLNALVDVMDDVLGDIGQVMEALSEGELQRRMRDDHEGRFAALAEAVNGSMVRMDNIVTQLIQSSDSVKASNQEISTGNNQLSERTEKQSSSLEETASSIEELSSNVSNTADNARQADQLSSLTRNTASEGGEVTQRAVKSMREINEASRKIAEIIGVIDDIAFQTNLLALNASVEAARAGEQGRGFAVVATEVRNLAQRSATSAKEIKDLIEDSVKKVQAGSSLVDESGKKLEEIIGNVKKVADLISDIAAATEEQSSGLDQVNQAVMELDEITQQNAALAEETASSAESSLESVEQMAQLMSFFKVRGGEGSAPIRKPKPKLAPAPEQAARQPRQPAGKPKTEGGEDDWEVF</sequence>
<dbReference type="SMART" id="SM00283">
    <property type="entry name" value="MA"/>
    <property type="match status" value="1"/>
</dbReference>
<dbReference type="GO" id="GO:0005886">
    <property type="term" value="C:plasma membrane"/>
    <property type="evidence" value="ECO:0007669"/>
    <property type="project" value="TreeGrafter"/>
</dbReference>
<dbReference type="RefSeq" id="WP_011394444.1">
    <property type="nucleotide sequence ID" value="NC_007645.1"/>
</dbReference>
<dbReference type="InterPro" id="IPR000014">
    <property type="entry name" value="PAS"/>
</dbReference>
<evidence type="ECO:0000256" key="2">
    <source>
        <dbReference type="ARBA" id="ARBA00022481"/>
    </source>
</evidence>
<dbReference type="AlphaFoldDB" id="Q2SPQ7"/>
<dbReference type="CDD" id="cd11386">
    <property type="entry name" value="MCP_signal"/>
    <property type="match status" value="1"/>
</dbReference>
<accession>Q2SPQ7</accession>
<gene>
    <name evidence="13" type="ordered locus">HCH_00457</name>
</gene>
<evidence type="ECO:0000259" key="10">
    <source>
        <dbReference type="PROSITE" id="PS50112"/>
    </source>
</evidence>
<dbReference type="eggNOG" id="COG0840">
    <property type="taxonomic scope" value="Bacteria"/>
</dbReference>
<evidence type="ECO:0000256" key="8">
    <source>
        <dbReference type="SAM" id="Phobius"/>
    </source>
</evidence>
<proteinExistence type="inferred from homology"/>
<keyword evidence="8" id="KW-0812">Transmembrane</keyword>
<dbReference type="InterPro" id="IPR003660">
    <property type="entry name" value="HAMP_dom"/>
</dbReference>
<evidence type="ECO:0000256" key="7">
    <source>
        <dbReference type="SAM" id="MobiDB-lite"/>
    </source>
</evidence>
<dbReference type="PANTHER" id="PTHR43531">
    <property type="entry name" value="PROTEIN ICFG"/>
    <property type="match status" value="1"/>
</dbReference>
<name>Q2SPQ7_HAHCH</name>
<evidence type="ECO:0000259" key="11">
    <source>
        <dbReference type="PROSITE" id="PS50192"/>
    </source>
</evidence>
<dbReference type="OrthoDB" id="9765776at2"/>
<dbReference type="PROSITE" id="PS50192">
    <property type="entry name" value="T_SNARE"/>
    <property type="match status" value="1"/>
</dbReference>
<keyword evidence="2" id="KW-0488">Methylation</keyword>
<evidence type="ECO:0000313" key="13">
    <source>
        <dbReference type="EMBL" id="ABC27367.1"/>
    </source>
</evidence>
<dbReference type="Pfam" id="PF00015">
    <property type="entry name" value="MCPsignal"/>
    <property type="match status" value="1"/>
</dbReference>
<dbReference type="SUPFAM" id="SSF58104">
    <property type="entry name" value="Methyl-accepting chemotaxis protein (MCP) signaling domain"/>
    <property type="match status" value="1"/>
</dbReference>
<organism evidence="13 14">
    <name type="scientific">Hahella chejuensis (strain KCTC 2396)</name>
    <dbReference type="NCBI Taxonomy" id="349521"/>
    <lineage>
        <taxon>Bacteria</taxon>
        <taxon>Pseudomonadati</taxon>
        <taxon>Pseudomonadota</taxon>
        <taxon>Gammaproteobacteria</taxon>
        <taxon>Oceanospirillales</taxon>
        <taxon>Hahellaceae</taxon>
        <taxon>Hahella</taxon>
    </lineage>
</organism>
<dbReference type="InterPro" id="IPR051310">
    <property type="entry name" value="MCP_chemotaxis"/>
</dbReference>
<keyword evidence="6" id="KW-0175">Coiled coil</keyword>
<keyword evidence="3 5" id="KW-0807">Transducer</keyword>
<feature type="domain" description="HAMP" evidence="12">
    <location>
        <begin position="432"/>
        <end position="478"/>
    </location>
</feature>
<dbReference type="HOGENOM" id="CLU_000445_107_20_6"/>
<feature type="region of interest" description="Disordered" evidence="7">
    <location>
        <begin position="730"/>
        <end position="773"/>
    </location>
</feature>
<dbReference type="Gene3D" id="1.10.287.950">
    <property type="entry name" value="Methyl-accepting chemotaxis protein"/>
    <property type="match status" value="1"/>
</dbReference>
<evidence type="ECO:0000259" key="12">
    <source>
        <dbReference type="PROSITE" id="PS50885"/>
    </source>
</evidence>
<dbReference type="PROSITE" id="PS50885">
    <property type="entry name" value="HAMP"/>
    <property type="match status" value="1"/>
</dbReference>
<keyword evidence="8" id="KW-0472">Membrane</keyword>
<reference evidence="13 14" key="1">
    <citation type="journal article" date="2005" name="Nucleic Acids Res.">
        <title>Genomic blueprint of Hahella chejuensis, a marine microbe producing an algicidal agent.</title>
        <authorList>
            <person name="Jeong H."/>
            <person name="Yim J.H."/>
            <person name="Lee C."/>
            <person name="Choi S.-H."/>
            <person name="Park Y.K."/>
            <person name="Yoon S.H."/>
            <person name="Hur C.-G."/>
            <person name="Kang H.-Y."/>
            <person name="Kim D."/>
            <person name="Lee H.H."/>
            <person name="Park K.H."/>
            <person name="Park S.-H."/>
            <person name="Park H.-S."/>
            <person name="Lee H.K."/>
            <person name="Oh T.K."/>
            <person name="Kim J.F."/>
        </authorList>
    </citation>
    <scope>NUCLEOTIDE SEQUENCE [LARGE SCALE GENOMIC DNA]</scope>
    <source>
        <strain evidence="13 14">KCTC 2396</strain>
    </source>
</reference>